<organism evidence="1 2">
    <name type="scientific">Jannaschia donghaensis</name>
    <dbReference type="NCBI Taxonomy" id="420998"/>
    <lineage>
        <taxon>Bacteria</taxon>
        <taxon>Pseudomonadati</taxon>
        <taxon>Pseudomonadota</taxon>
        <taxon>Alphaproteobacteria</taxon>
        <taxon>Rhodobacterales</taxon>
        <taxon>Roseobacteraceae</taxon>
        <taxon>Jannaschia</taxon>
    </lineage>
</organism>
<protein>
    <submittedName>
        <fullName evidence="1">Uncharacterized protein</fullName>
    </submittedName>
</protein>
<dbReference type="STRING" id="420998.JDO7802_02787"/>
<evidence type="ECO:0000313" key="1">
    <source>
        <dbReference type="EMBL" id="CTQ50760.1"/>
    </source>
</evidence>
<keyword evidence="2" id="KW-1185">Reference proteome</keyword>
<dbReference type="Proteomes" id="UP000049222">
    <property type="component" value="Unassembled WGS sequence"/>
</dbReference>
<name>A0A0M6YLF2_9RHOB</name>
<gene>
    <name evidence="1" type="ORF">JDO7802_02787</name>
</gene>
<reference evidence="1 2" key="1">
    <citation type="submission" date="2015-07" db="EMBL/GenBank/DDBJ databases">
        <authorList>
            <person name="Noorani M."/>
        </authorList>
    </citation>
    <scope>NUCLEOTIDE SEQUENCE [LARGE SCALE GENOMIC DNA]</scope>
    <source>
        <strain evidence="1 2">CECT 7802</strain>
    </source>
</reference>
<dbReference type="AlphaFoldDB" id="A0A0M6YLF2"/>
<sequence length="146" mass="15678">MKFEISGGYAFGETHDIMDLEQSVIARAGHLTGAWQFRFEDEEGPSGNAHLDAATLFRLTPSGPNLSGIMRFHMHEIDGSAPGTGWLYLSYDATELEFEGSSTRFVVEGSFVGGTGRFEGATGTLRVTSINGFDTGGGQLILADNH</sequence>
<dbReference type="EMBL" id="CXSU01000012">
    <property type="protein sequence ID" value="CTQ50760.1"/>
    <property type="molecule type" value="Genomic_DNA"/>
</dbReference>
<evidence type="ECO:0000313" key="2">
    <source>
        <dbReference type="Proteomes" id="UP000049222"/>
    </source>
</evidence>
<proteinExistence type="predicted"/>
<accession>A0A0M6YLF2</accession>